<dbReference type="Proteomes" id="UP000001611">
    <property type="component" value="Chromosome 4"/>
</dbReference>
<dbReference type="PANTHER" id="PTHR42973">
    <property type="entry name" value="BINDING OXIDOREDUCTASE, PUTATIVE (AFU_ORTHOLOGUE AFUA_1G17690)-RELATED"/>
    <property type="match status" value="1"/>
</dbReference>
<dbReference type="GeneID" id="20707173"/>
<dbReference type="eggNOG" id="KOG1231">
    <property type="taxonomic scope" value="Eukaryota"/>
</dbReference>
<dbReference type="HOGENOM" id="CLU_018354_1_1_1"/>
<accession>G2X6C8</accession>
<dbReference type="InterPro" id="IPR016169">
    <property type="entry name" value="FAD-bd_PCMH_sub2"/>
</dbReference>
<dbReference type="GO" id="GO:0016491">
    <property type="term" value="F:oxidoreductase activity"/>
    <property type="evidence" value="ECO:0007669"/>
    <property type="project" value="UniProtKB-KW"/>
</dbReference>
<dbReference type="InterPro" id="IPR006094">
    <property type="entry name" value="Oxid_FAD_bind_N"/>
</dbReference>
<dbReference type="PANTHER" id="PTHR42973:SF53">
    <property type="entry name" value="FAD-BINDING PCMH-TYPE DOMAIN-CONTAINING PROTEIN-RELATED"/>
    <property type="match status" value="1"/>
</dbReference>
<dbReference type="InterPro" id="IPR016166">
    <property type="entry name" value="FAD-bd_PCMH"/>
</dbReference>
<dbReference type="SUPFAM" id="SSF56176">
    <property type="entry name" value="FAD-binding/transporter-associated domain-like"/>
    <property type="match status" value="1"/>
</dbReference>
<evidence type="ECO:0000256" key="4">
    <source>
        <dbReference type="ARBA" id="ARBA00023002"/>
    </source>
</evidence>
<evidence type="ECO:0000313" key="7">
    <source>
        <dbReference type="EMBL" id="EGY14546.1"/>
    </source>
</evidence>
<dbReference type="OMA" id="GWAVDNI"/>
<evidence type="ECO:0000256" key="2">
    <source>
        <dbReference type="ARBA" id="ARBA00022630"/>
    </source>
</evidence>
<dbReference type="RefSeq" id="XP_009653402.1">
    <property type="nucleotide sequence ID" value="XM_009655107.1"/>
</dbReference>
<organism evidence="7 8">
    <name type="scientific">Verticillium dahliae (strain VdLs.17 / ATCC MYA-4575 / FGSC 10137)</name>
    <name type="common">Verticillium wilt</name>
    <dbReference type="NCBI Taxonomy" id="498257"/>
    <lineage>
        <taxon>Eukaryota</taxon>
        <taxon>Fungi</taxon>
        <taxon>Dikarya</taxon>
        <taxon>Ascomycota</taxon>
        <taxon>Pezizomycotina</taxon>
        <taxon>Sordariomycetes</taxon>
        <taxon>Hypocreomycetidae</taxon>
        <taxon>Glomerellales</taxon>
        <taxon>Plectosphaerellaceae</taxon>
        <taxon>Verticillium</taxon>
    </lineage>
</organism>
<dbReference type="InterPro" id="IPR050416">
    <property type="entry name" value="FAD-linked_Oxidoreductase"/>
</dbReference>
<dbReference type="InParanoid" id="G2X6C8"/>
<gene>
    <name evidence="7" type="ORF">VDAG_05710</name>
</gene>
<dbReference type="PROSITE" id="PS51387">
    <property type="entry name" value="FAD_PCMH"/>
    <property type="match status" value="1"/>
</dbReference>
<dbReference type="InterPro" id="IPR036318">
    <property type="entry name" value="FAD-bd_PCMH-like_sf"/>
</dbReference>
<sequence length="502" mass="54325">MKISATAIISALALEGASAAAVNGPRCHCCTTLSKTEGLEGKVWSPDEQRYDERLTQYYSANAAQAPWCMVFPESAEDVSKIVKVFNEHQCPFGMRSGAHSAFKGANGIKDGVTVDFGNLSSTTYDKATEIASVGPGSDWGKVYKTLATENVVGVGGRADVVGVGGFTTGGGYSFHTGVRGFACDNVENFEVVIGDGSIVNANAKENTDLWKALKGGSGNFGFVTRLDIKVWPSAQIYASLNGYAQEHRFEAMKAYYNFVLVQDLEPESQVIYAQTYDKTGYGVGGILSNINANISSAFDEFLAIEALYAIPVTGSAHEVVPVFTGPTPLGLFANWQTGMVAHDENMMKTMDEIFHAHIDKMKAAAPDADFEMIFQWQPVTQGIVNVMEKRGGNSLGLEHVVKDGPVIMYNIVFTVDTAANQEIVLPIALEMNKAIQAAADGLGLNKHWQFLNYAHSSQDPISHYGAENIAHMKAVSSKYDPNQVFQKLRQTGFHLPANVLR</sequence>
<evidence type="ECO:0000256" key="5">
    <source>
        <dbReference type="SAM" id="SignalP"/>
    </source>
</evidence>
<keyword evidence="4" id="KW-0560">Oxidoreductase</keyword>
<evidence type="ECO:0000313" key="8">
    <source>
        <dbReference type="Proteomes" id="UP000001611"/>
    </source>
</evidence>
<dbReference type="KEGG" id="vda:VDAG_05710"/>
<dbReference type="Pfam" id="PF01565">
    <property type="entry name" value="FAD_binding_4"/>
    <property type="match status" value="1"/>
</dbReference>
<feature type="domain" description="FAD-binding PCMH-type" evidence="6">
    <location>
        <begin position="63"/>
        <end position="234"/>
    </location>
</feature>
<dbReference type="Gene3D" id="3.30.465.10">
    <property type="match status" value="1"/>
</dbReference>
<dbReference type="AlphaFoldDB" id="G2X6C8"/>
<keyword evidence="8" id="KW-1185">Reference proteome</keyword>
<dbReference type="GO" id="GO:0071949">
    <property type="term" value="F:FAD binding"/>
    <property type="evidence" value="ECO:0007669"/>
    <property type="project" value="InterPro"/>
</dbReference>
<evidence type="ECO:0000259" key="6">
    <source>
        <dbReference type="PROSITE" id="PS51387"/>
    </source>
</evidence>
<dbReference type="STRING" id="498257.G2X6C8"/>
<evidence type="ECO:0000256" key="1">
    <source>
        <dbReference type="ARBA" id="ARBA00005466"/>
    </source>
</evidence>
<keyword evidence="3" id="KW-0274">FAD</keyword>
<reference evidence="7 8" key="1">
    <citation type="submission" date="2008-03" db="EMBL/GenBank/DDBJ databases">
        <title>The Genome Sequence of Verticillium dahliae VdLs.17.</title>
        <authorList>
            <consortium name="The Broad Institute Genome Sequencing Platform"/>
            <person name="Ma L.-J.J."/>
            <person name="Klosterman S.J."/>
            <person name="Subbarao K."/>
            <person name="Dobinson K."/>
            <person name="Veronese P."/>
            <person name="Kang S."/>
            <person name="Gold S.E."/>
            <person name="Young S."/>
            <person name="Jaffe D."/>
            <person name="Gnerre S."/>
            <person name="Berlin A."/>
            <person name="Heiman D."/>
            <person name="Hepburn T."/>
            <person name="Sykes S."/>
            <person name="Alvarado L."/>
            <person name="Kodira C.D."/>
            <person name="Lander E."/>
            <person name="Galagan J."/>
            <person name="Nusbaum C."/>
            <person name="Birren B."/>
        </authorList>
    </citation>
    <scope>NUCLEOTIDE SEQUENCE [LARGE SCALE GENOMIC DNA]</scope>
    <source>
        <strain evidence="8">VdLs.17 / ATCC MYA-4575 / FGSC 10137</strain>
    </source>
</reference>
<proteinExistence type="inferred from homology"/>
<protein>
    <recommendedName>
        <fullName evidence="6">FAD-binding PCMH-type domain-containing protein</fullName>
    </recommendedName>
</protein>
<feature type="chain" id="PRO_5003439491" description="FAD-binding PCMH-type domain-containing protein" evidence="5">
    <location>
        <begin position="20"/>
        <end position="502"/>
    </location>
</feature>
<name>G2X6C8_VERDV</name>
<comment type="similarity">
    <text evidence="1">Belongs to the oxygen-dependent FAD-linked oxidoreductase family.</text>
</comment>
<dbReference type="OrthoDB" id="2151789at2759"/>
<keyword evidence="5" id="KW-0732">Signal</keyword>
<feature type="signal peptide" evidence="5">
    <location>
        <begin position="1"/>
        <end position="19"/>
    </location>
</feature>
<evidence type="ECO:0000256" key="3">
    <source>
        <dbReference type="ARBA" id="ARBA00022827"/>
    </source>
</evidence>
<dbReference type="EMBL" id="DS572705">
    <property type="protein sequence ID" value="EGY14546.1"/>
    <property type="molecule type" value="Genomic_DNA"/>
</dbReference>
<keyword evidence="2" id="KW-0285">Flavoprotein</keyword>